<dbReference type="Proteomes" id="UP000310314">
    <property type="component" value="Unassembled WGS sequence"/>
</dbReference>
<name>A0A5S3PU86_9FLAO</name>
<dbReference type="EMBL" id="VATY01000001">
    <property type="protein sequence ID" value="TMM58533.1"/>
    <property type="molecule type" value="Genomic_DNA"/>
</dbReference>
<evidence type="ECO:0000313" key="2">
    <source>
        <dbReference type="Proteomes" id="UP000310314"/>
    </source>
</evidence>
<reference evidence="1 2" key="1">
    <citation type="submission" date="2019-05" db="EMBL/GenBank/DDBJ databases">
        <authorList>
            <person name="Zhang J.-Y."/>
            <person name="Feg X."/>
            <person name="Du Z.-J."/>
        </authorList>
    </citation>
    <scope>NUCLEOTIDE SEQUENCE [LARGE SCALE GENOMIC DNA]</scope>
    <source>
        <strain evidence="1 2">RZ26</strain>
    </source>
</reference>
<organism evidence="1 2">
    <name type="scientific">Maribacter algarum</name>
    <name type="common">ex Zhang et al. 2020</name>
    <dbReference type="NCBI Taxonomy" id="2578118"/>
    <lineage>
        <taxon>Bacteria</taxon>
        <taxon>Pseudomonadati</taxon>
        <taxon>Bacteroidota</taxon>
        <taxon>Flavobacteriia</taxon>
        <taxon>Flavobacteriales</taxon>
        <taxon>Flavobacteriaceae</taxon>
        <taxon>Maribacter</taxon>
    </lineage>
</organism>
<protein>
    <submittedName>
        <fullName evidence="1">Uncharacterized protein</fullName>
    </submittedName>
</protein>
<keyword evidence="2" id="KW-1185">Reference proteome</keyword>
<gene>
    <name evidence="1" type="ORF">FEE95_03625</name>
</gene>
<proteinExistence type="predicted"/>
<sequence length="138" mass="15708">MDYPKANLDEAVTNTLHEELLGVTKEDNKTIVAYKGAVSTLKAKFAKGFKNKKTFFKEGAELLEFAISSEPKNIEIRCLRLGVQENSPRIVGYKNNIEADKQFLLDHYKSDANKEIRNFVKGYVLLSNVFTEAEKQLF</sequence>
<accession>A0A5S3PU86</accession>
<dbReference type="RefSeq" id="WP_138656465.1">
    <property type="nucleotide sequence ID" value="NZ_VATY01000001.1"/>
</dbReference>
<comment type="caution">
    <text evidence="1">The sequence shown here is derived from an EMBL/GenBank/DDBJ whole genome shotgun (WGS) entry which is preliminary data.</text>
</comment>
<evidence type="ECO:0000313" key="1">
    <source>
        <dbReference type="EMBL" id="TMM58533.1"/>
    </source>
</evidence>
<dbReference type="OrthoDB" id="663842at2"/>
<dbReference type="AlphaFoldDB" id="A0A5S3PU86"/>